<dbReference type="CDD" id="cd19607">
    <property type="entry name" value="GTA_TIM-barrel-like"/>
    <property type="match status" value="1"/>
</dbReference>
<feature type="region of interest" description="Disordered" evidence="1">
    <location>
        <begin position="101"/>
        <end position="131"/>
    </location>
</feature>
<evidence type="ECO:0000259" key="3">
    <source>
        <dbReference type="Pfam" id="PF13550"/>
    </source>
</evidence>
<dbReference type="Proteomes" id="UP001337723">
    <property type="component" value="Chromosome"/>
</dbReference>
<reference evidence="5 6" key="1">
    <citation type="submission" date="2023-01" db="EMBL/GenBank/DDBJ databases">
        <title>Complete genome sequence of Roseicyclus marinus strain Dej080120_10.</title>
        <authorList>
            <person name="Ueki S."/>
            <person name="Maruyama F."/>
        </authorList>
    </citation>
    <scope>NUCLEOTIDE SEQUENCE [LARGE SCALE GENOMIC DNA]</scope>
    <source>
        <strain evidence="5 6">Dej080120_10</strain>
    </source>
</reference>
<feature type="compositionally biased region" description="Gly residues" evidence="1">
    <location>
        <begin position="106"/>
        <end position="118"/>
    </location>
</feature>
<organism evidence="5 6">
    <name type="scientific">Roseicyclus marinus</name>
    <dbReference type="NCBI Taxonomy" id="2161673"/>
    <lineage>
        <taxon>Bacteria</taxon>
        <taxon>Pseudomonadati</taxon>
        <taxon>Pseudomonadota</taxon>
        <taxon>Alphaproteobacteria</taxon>
        <taxon>Rhodobacterales</taxon>
        <taxon>Roseobacteraceae</taxon>
        <taxon>Roseicyclus</taxon>
    </lineage>
</organism>
<dbReference type="EMBL" id="AP027266">
    <property type="protein sequence ID" value="BDW85006.1"/>
    <property type="molecule type" value="Genomic_DNA"/>
</dbReference>
<sequence>MATLLLSAAGAAIGGMTSGTVLGLSGAVIGRAVGATLGRMIDQRDQRAAPESGSELVERGRIDRFRITQADEGVPVAQLFGRMRLGGQVIWATQFVEHVTTTTTTTGGGGGGGGGGKGAPRRPPEPTFTTTTTTYSYSISLALALCEGEIRRVGRVWADGIELDQSSVVMRVYHGGADQMPDPLMAAVEGAGAVPAYRGIAYVVFEDLDLTPYGNRVPQFAFEVTRGAQPKADILPAAADMVRAVALMPGTGEYALATRVVTYSDGFGSGGALNAGTAMGGADFPHALRQMREVLPGLGSVSLIYSWFGDDLRAGACRVKPKVEDQSRDGAQMPWRAGGIARAEAETLARVDGRPIYGGTPADGSVIEAIRAIRAGGQEVMVYPFLLMEILSGNGRPDPWGGAEQPPLPWRGRITGDLAPGMPGSPDGTDANRAAVAAFFGTARAAHFSISGDQVSYSGPAEWSYGRFILHAAALCAAAGGVEAFCIGSEMRSLTQMRDDLGFPAVAAFRALTAEVRILLPHADLGYAADWSEYFGYHPQDGSGEVHFHLDPLWADPQIDFIGIDNYMPLSDWREGPDHADAEWGVIHDLDYLRANIEGGEGYDWYYPTAEARAAQRREPITDGLYGEPWTFRYKDLRGWWEAEHHNRIPGPRGWAVPNGDRPDLWGTAGGAVLSPVAGSFVEGRFRNAVRVTDAAGNFLSMARSADFPGLAGTPYKVRLFYRAGSATYLRLTVDYRDPVVAWIYVVGAPGALAPITVSGHVVQGVENILHPDGTHEFRCEIILKGHDPAMNIGFGPGSNVVGQTVDFVGLGVTARALHKTGWVPMSKPIRFTEIGCPAVDKGTNEPNKFFDPKSSESALPQFSNGRRDDLIQAQYLRAILSYWAEPGKNPVSPIYGGPMLEMDRAHVWAWDARPWPAFPRDTARWSDGDNWRLGHWISGRIEAVPLSHVVAELCEAAGVTRYDVSDLQGLVRGHLSGETESARARVQALMLAYGFLAVEREGMLVFRHLPRRPAAVIDPGLTALGEGGAGGLTLSRAAEAEVTGRVRIGFTAAEADYGERVAEAVFPGDGSDLVTVSDLPLAMTGPEAQAIAERWLAEAGVARDGLSLVLPPSTRGVGAGDMVALGDGSTWRIDRVEDRGARAIEAVRVEPSVFDPSDAVEERAPVIPFVPPMPVSPVFMDLPLLTGGEIEHAPHLAVTATPWAGAAAVYASASEDGFSLVRFIERRAVIGRLETPLFGARPGLWDRSGPLRLRIPEARLAGAEMEAVLNGANAAAVGIGDDGPWEVIQFAGAELVGPDLWEIGLRLRGQQGTDALMPEIWPEGSLFVLLDGAPVQIDPGMAARGLARNYRIGPARRSVEDASYVARRLAFAGAGLRPYSPVHLRAMPGEAGLSVSWIRRSRIDADSWQGVDVPLGESAESYLLRISDAAGLRREVTLGAPGFVYTSAMRSGDGTLAPFTIEVAQLSDRFGPGPFARITIND</sequence>
<dbReference type="RefSeq" id="WP_338275379.1">
    <property type="nucleotide sequence ID" value="NZ_AP027266.1"/>
</dbReference>
<evidence type="ECO:0000313" key="5">
    <source>
        <dbReference type="EMBL" id="BDW85006.1"/>
    </source>
</evidence>
<gene>
    <name evidence="5" type="ORF">MACH21_11830</name>
</gene>
<dbReference type="InterPro" id="IPR056490">
    <property type="entry name" value="Rcc01698_C"/>
</dbReference>
<evidence type="ECO:0008006" key="7">
    <source>
        <dbReference type="Google" id="ProtNLM"/>
    </source>
</evidence>
<dbReference type="InterPro" id="IPR032876">
    <property type="entry name" value="J_dom"/>
</dbReference>
<accession>A0AA48KMD6</accession>
<keyword evidence="6" id="KW-1185">Reference proteome</keyword>
<feature type="domain" description="Rcc01698-like C-terminal" evidence="4">
    <location>
        <begin position="1229"/>
        <end position="1329"/>
    </location>
</feature>
<feature type="domain" description="Tip attachment protein J" evidence="3">
    <location>
        <begin position="980"/>
        <end position="1139"/>
    </location>
</feature>
<proteinExistence type="predicted"/>
<evidence type="ECO:0000256" key="1">
    <source>
        <dbReference type="SAM" id="MobiDB-lite"/>
    </source>
</evidence>
<dbReference type="Gene3D" id="3.20.20.80">
    <property type="entry name" value="Glycosidases"/>
    <property type="match status" value="2"/>
</dbReference>
<evidence type="ECO:0000259" key="2">
    <source>
        <dbReference type="Pfam" id="PF13547"/>
    </source>
</evidence>
<protein>
    <recommendedName>
        <fullName evidence="7">Tail protein</fullName>
    </recommendedName>
</protein>
<name>A0AA48KMD6_9RHOB</name>
<feature type="domain" description="GTA TIM-barrel-like" evidence="2">
    <location>
        <begin position="463"/>
        <end position="651"/>
    </location>
</feature>
<dbReference type="Pfam" id="PF13547">
    <property type="entry name" value="GTA_TIM"/>
    <property type="match status" value="2"/>
</dbReference>
<feature type="domain" description="GTA TIM-barrel-like" evidence="2">
    <location>
        <begin position="816"/>
        <end position="920"/>
    </location>
</feature>
<dbReference type="Pfam" id="PF23666">
    <property type="entry name" value="Rcc01698_C"/>
    <property type="match status" value="1"/>
</dbReference>
<evidence type="ECO:0000313" key="6">
    <source>
        <dbReference type="Proteomes" id="UP001337723"/>
    </source>
</evidence>
<dbReference type="InterPro" id="IPR025195">
    <property type="entry name" value="GTA_TIM_dom"/>
</dbReference>
<feature type="region of interest" description="Disordered" evidence="1">
    <location>
        <begin position="844"/>
        <end position="863"/>
    </location>
</feature>
<dbReference type="Pfam" id="PF13550">
    <property type="entry name" value="Phage-tail_3"/>
    <property type="match status" value="1"/>
</dbReference>
<evidence type="ECO:0000259" key="4">
    <source>
        <dbReference type="Pfam" id="PF23666"/>
    </source>
</evidence>
<dbReference type="KEGG" id="rmai:MACH21_11830"/>